<reference evidence="3" key="1">
    <citation type="journal article" date="2019" name="Int. J. Syst. Evol. Microbiol.">
        <title>The Global Catalogue of Microorganisms (GCM) 10K type strain sequencing project: providing services to taxonomists for standard genome sequencing and annotation.</title>
        <authorList>
            <consortium name="The Broad Institute Genomics Platform"/>
            <consortium name="The Broad Institute Genome Sequencing Center for Infectious Disease"/>
            <person name="Wu L."/>
            <person name="Ma J."/>
        </authorList>
    </citation>
    <scope>NUCLEOTIDE SEQUENCE [LARGE SCALE GENOMIC DNA]</scope>
    <source>
        <strain evidence="3">JCM 17712</strain>
    </source>
</reference>
<gene>
    <name evidence="2" type="ORF">GCM10023261_00770</name>
</gene>
<dbReference type="Pfam" id="PF17264">
    <property type="entry name" value="DUF5330"/>
    <property type="match status" value="1"/>
</dbReference>
<keyword evidence="3" id="KW-1185">Reference proteome</keyword>
<name>A0ABP9N037_9HYPH</name>
<accession>A0ABP9N037</accession>
<organism evidence="2 3">
    <name type="scientific">Bartonella jaculi</name>
    <dbReference type="NCBI Taxonomy" id="686226"/>
    <lineage>
        <taxon>Bacteria</taxon>
        <taxon>Pseudomonadati</taxon>
        <taxon>Pseudomonadota</taxon>
        <taxon>Alphaproteobacteria</taxon>
        <taxon>Hyphomicrobiales</taxon>
        <taxon>Bartonellaceae</taxon>
        <taxon>Bartonella</taxon>
    </lineage>
</organism>
<proteinExistence type="predicted"/>
<protein>
    <submittedName>
        <fullName evidence="2">Uncharacterized protein</fullName>
    </submittedName>
</protein>
<dbReference type="InterPro" id="IPR035220">
    <property type="entry name" value="DUF5330"/>
</dbReference>
<dbReference type="EMBL" id="BAABIZ010000001">
    <property type="protein sequence ID" value="GAA5103519.1"/>
    <property type="molecule type" value="Genomic_DNA"/>
</dbReference>
<evidence type="ECO:0000313" key="2">
    <source>
        <dbReference type="EMBL" id="GAA5103519.1"/>
    </source>
</evidence>
<dbReference type="Proteomes" id="UP001500864">
    <property type="component" value="Unassembled WGS sequence"/>
</dbReference>
<feature type="compositionally biased region" description="Polar residues" evidence="1">
    <location>
        <begin position="58"/>
        <end position="74"/>
    </location>
</feature>
<evidence type="ECO:0000256" key="1">
    <source>
        <dbReference type="SAM" id="MobiDB-lite"/>
    </source>
</evidence>
<feature type="region of interest" description="Disordered" evidence="1">
    <location>
        <begin position="53"/>
        <end position="74"/>
    </location>
</feature>
<evidence type="ECO:0000313" key="3">
    <source>
        <dbReference type="Proteomes" id="UP001500864"/>
    </source>
</evidence>
<sequence length="74" mass="8334">MTAFKETLNDLGTFCERNTESCKVGKSFLSSLSERARYGARVTYEYLGNILADKNMSQRESTSPKVDTQNSTQK</sequence>
<comment type="caution">
    <text evidence="2">The sequence shown here is derived from an EMBL/GenBank/DDBJ whole genome shotgun (WGS) entry which is preliminary data.</text>
</comment>